<dbReference type="SFLD" id="SFLDS00003">
    <property type="entry name" value="Haloacid_Dehalogenase"/>
    <property type="match status" value="1"/>
</dbReference>
<dbReference type="InterPro" id="IPR027256">
    <property type="entry name" value="P-typ_ATPase_IB"/>
</dbReference>
<evidence type="ECO:0000256" key="6">
    <source>
        <dbReference type="ARBA" id="ARBA00023136"/>
    </source>
</evidence>
<evidence type="ECO:0000256" key="7">
    <source>
        <dbReference type="RuleBase" id="RU362081"/>
    </source>
</evidence>
<evidence type="ECO:0000256" key="3">
    <source>
        <dbReference type="ARBA" id="ARBA00022723"/>
    </source>
</evidence>
<dbReference type="PROSITE" id="PS01047">
    <property type="entry name" value="HMA_1"/>
    <property type="match status" value="1"/>
</dbReference>
<dbReference type="NCBIfam" id="TIGR01494">
    <property type="entry name" value="ATPase_P-type"/>
    <property type="match status" value="2"/>
</dbReference>
<dbReference type="InterPro" id="IPR006121">
    <property type="entry name" value="HMA_dom"/>
</dbReference>
<evidence type="ECO:0000256" key="8">
    <source>
        <dbReference type="SAM" id="MobiDB-lite"/>
    </source>
</evidence>
<sequence length="1196" mass="130873">MEMCMAPRKNNSPRELLSSVSPKSTDSQGPTLLPIPNPHVTVSSPRTTYTESQYSQSEGSPTHQKLHSRSSSHEAPIDKEHHQGPSSLDPEYPQSKESNPLNKDRPQTPTHVFCNGVYYTNEVPVSNSNEAPRQRPGTKPLGFSNIVSISTAPSAIPHCGPIKPSLGVRFEHIATNPAIPQGDGTSMHVEPSEQVESSRRPMEPVSKTASQYQPFGTISSCCSMSRPGTPPLMVHAHGGFGRLAEAPVIDNEHGVSGDPQLTGDLVAQSIDSDPESGPPNFKRVVLRIDGLKCGCCEGGLSQTIGRIPAIRNHQVNLALARVELDLDTNRRSVSDVIKKLEVSTGFNFEQQVASDGQVLELIISDPRRLNCADQRPGVLRIEAPERASWRPLQLLSGRSRTIPRQTPGSETHTTMGKGLAEPFAEQSKRRIAKVRIPPTKIHYDATQIGARTVYEHYKRYGPDMELAPLSTDPAAEAGAKQTKRALMWLVPALVLTIPVVVFAWASLDKNINYAHASIVLATLVQLIAFKQFVPGAFRSLYHSRVFEMDLLVAISTTIAYAYSVTSYALQRSGSTLKTESFFEASTLLVTLILLGRVINEFARFRAAKSVSFRSLQIEEALVVEDPGHLYATWANVKTTKIDARLLQYGDVFTVPPHTRIVTDGIVLYGGSNVDESMITGEFEPRAKGLESEVFAGTNNGEGLLVVKLTRLPHENSVHEIAAMVEDAELTKPKAQALADRIAAWFAPAIAILGLSVFITWLLVKAYIFRKPWGDAALNAIPYTIATLIVSCPCAIGLAVPMVILIASGVAARHGIIFRDPQKLEIARNVTDVVFDKTGTVTCAKLEVVGIPKYCAVDNSRTKGLLMSLLKDIKHPCSEGVWRHLERDMLINRDFELLQVSDIISIPGEGVKGICVDTGAEIRAGNAGWLNINEVGREVTTTCHCTIGGDLRVSFELMDRTRPGAEMVIKKLHARGIQVHLLSGDNEGAVADMAGALYIRRQNTKSGCKPQGKMNYIKDLQERGKVVLFVGDGTNDSVALKQANVGVHVHRGSDIAKSAADVVLMTTRLHDILILLDISNAAYHRIVLNFLWSAFYNLFAISLAAGVFVVVRPNFRIPPKYAGLGELVSVLPVVLIACQMRWRDYGQQYRAIEIDYQKVEAPKRERRLRSRTDSSTDSAGCCEISATTLARIDAMTR</sequence>
<keyword evidence="3 7" id="KW-0479">Metal-binding</keyword>
<dbReference type="InterPro" id="IPR036412">
    <property type="entry name" value="HAD-like_sf"/>
</dbReference>
<dbReference type="InterPro" id="IPR018303">
    <property type="entry name" value="ATPase_P-typ_P_site"/>
</dbReference>
<dbReference type="CDD" id="cd00371">
    <property type="entry name" value="HMA"/>
    <property type="match status" value="1"/>
</dbReference>
<dbReference type="Pfam" id="PF00122">
    <property type="entry name" value="E1-E2_ATPase"/>
    <property type="match status" value="1"/>
</dbReference>
<evidence type="ECO:0000259" key="9">
    <source>
        <dbReference type="Pfam" id="PF00122"/>
    </source>
</evidence>
<dbReference type="InterPro" id="IPR044492">
    <property type="entry name" value="P_typ_ATPase_HD_dom"/>
</dbReference>
<evidence type="ECO:0000313" key="10">
    <source>
        <dbReference type="EMBL" id="CAE6995836.1"/>
    </source>
</evidence>
<feature type="transmembrane region" description="Helical" evidence="7">
    <location>
        <begin position="511"/>
        <end position="529"/>
    </location>
</feature>
<protein>
    <submittedName>
        <fullName evidence="10">ZntA</fullName>
    </submittedName>
</protein>
<comment type="similarity">
    <text evidence="7">Belongs to the cation transport ATPase (P-type) (TC 3.A.3) family. Type IB subfamily.</text>
</comment>
<keyword evidence="2 7" id="KW-0812">Transmembrane</keyword>
<dbReference type="GO" id="GO:0019829">
    <property type="term" value="F:ATPase-coupled monoatomic cation transmembrane transporter activity"/>
    <property type="evidence" value="ECO:0007669"/>
    <property type="project" value="InterPro"/>
</dbReference>
<evidence type="ECO:0000256" key="5">
    <source>
        <dbReference type="ARBA" id="ARBA00022989"/>
    </source>
</evidence>
<dbReference type="InterPro" id="IPR023214">
    <property type="entry name" value="HAD_sf"/>
</dbReference>
<dbReference type="Gene3D" id="3.40.1110.10">
    <property type="entry name" value="Calcium-transporting ATPase, cytoplasmic domain N"/>
    <property type="match status" value="1"/>
</dbReference>
<feature type="transmembrane region" description="Helical" evidence="7">
    <location>
        <begin position="1085"/>
        <end position="1108"/>
    </location>
</feature>
<dbReference type="GO" id="GO:0046872">
    <property type="term" value="F:metal ion binding"/>
    <property type="evidence" value="ECO:0007669"/>
    <property type="project" value="UniProtKB-KW"/>
</dbReference>
<dbReference type="SFLD" id="SFLDF00027">
    <property type="entry name" value="p-type_atpase"/>
    <property type="match status" value="1"/>
</dbReference>
<dbReference type="PRINTS" id="PR00119">
    <property type="entry name" value="CATATPASE"/>
</dbReference>
<keyword evidence="7" id="KW-0547">Nucleotide-binding</keyword>
<dbReference type="EMBL" id="HG992977">
    <property type="protein sequence ID" value="CAE6995836.1"/>
    <property type="molecule type" value="Genomic_DNA"/>
</dbReference>
<feature type="compositionally biased region" description="Polar residues" evidence="8">
    <location>
        <begin position="18"/>
        <end position="30"/>
    </location>
</feature>
<name>A0A6S6VNP7_9PLEO</name>
<dbReference type="GO" id="GO:0016020">
    <property type="term" value="C:membrane"/>
    <property type="evidence" value="ECO:0007669"/>
    <property type="project" value="UniProtKB-SubCell"/>
</dbReference>
<dbReference type="InterPro" id="IPR017969">
    <property type="entry name" value="Heavy-metal-associated_CS"/>
</dbReference>
<dbReference type="InterPro" id="IPR036163">
    <property type="entry name" value="HMA_dom_sf"/>
</dbReference>
<feature type="transmembrane region" description="Helical" evidence="7">
    <location>
        <begin position="485"/>
        <end position="505"/>
    </location>
</feature>
<feature type="region of interest" description="Disordered" evidence="8">
    <location>
        <begin position="1"/>
        <end position="112"/>
    </location>
</feature>
<dbReference type="Gene3D" id="3.40.50.1000">
    <property type="entry name" value="HAD superfamily/HAD-like"/>
    <property type="match status" value="1"/>
</dbReference>
<dbReference type="Pfam" id="PF00702">
    <property type="entry name" value="Hydrolase"/>
    <property type="match status" value="1"/>
</dbReference>
<dbReference type="GO" id="GO:0016887">
    <property type="term" value="F:ATP hydrolysis activity"/>
    <property type="evidence" value="ECO:0007669"/>
    <property type="project" value="InterPro"/>
</dbReference>
<dbReference type="InterPro" id="IPR023299">
    <property type="entry name" value="ATPase_P-typ_cyto_dom_N"/>
</dbReference>
<dbReference type="InterPro" id="IPR023298">
    <property type="entry name" value="ATPase_P-typ_TM_dom_sf"/>
</dbReference>
<feature type="transmembrane region" description="Helical" evidence="7">
    <location>
        <begin position="1120"/>
        <end position="1139"/>
    </location>
</feature>
<dbReference type="SFLD" id="SFLDG00002">
    <property type="entry name" value="C1.7:_P-type_atpase_like"/>
    <property type="match status" value="1"/>
</dbReference>
<dbReference type="PANTHER" id="PTHR46594">
    <property type="entry name" value="P-TYPE CATION-TRANSPORTING ATPASE"/>
    <property type="match status" value="1"/>
</dbReference>
<dbReference type="InterPro" id="IPR059000">
    <property type="entry name" value="ATPase_P-type_domA"/>
</dbReference>
<keyword evidence="5 7" id="KW-1133">Transmembrane helix</keyword>
<feature type="transmembrane region" description="Helical" evidence="7">
    <location>
        <begin position="581"/>
        <end position="598"/>
    </location>
</feature>
<dbReference type="Gene3D" id="2.70.150.10">
    <property type="entry name" value="Calcium-transporting ATPase, cytoplasmic transduction domain A"/>
    <property type="match status" value="1"/>
</dbReference>
<keyword evidence="4" id="KW-1278">Translocase</keyword>
<evidence type="ECO:0000256" key="4">
    <source>
        <dbReference type="ARBA" id="ARBA00022967"/>
    </source>
</evidence>
<feature type="transmembrane region" description="Helical" evidence="7">
    <location>
        <begin position="550"/>
        <end position="569"/>
    </location>
</feature>
<dbReference type="PANTHER" id="PTHR46594:SF4">
    <property type="entry name" value="P-TYPE CATION-TRANSPORTING ATPASE"/>
    <property type="match status" value="1"/>
</dbReference>
<dbReference type="SUPFAM" id="SSF81665">
    <property type="entry name" value="Calcium ATPase, transmembrane domain M"/>
    <property type="match status" value="1"/>
</dbReference>
<dbReference type="SUPFAM" id="SSF81653">
    <property type="entry name" value="Calcium ATPase, transduction domain A"/>
    <property type="match status" value="1"/>
</dbReference>
<feature type="transmembrane region" description="Helical" evidence="7">
    <location>
        <begin position="741"/>
        <end position="763"/>
    </location>
</feature>
<dbReference type="GO" id="GO:0005524">
    <property type="term" value="F:ATP binding"/>
    <property type="evidence" value="ECO:0007669"/>
    <property type="project" value="UniProtKB-UniRule"/>
</dbReference>
<keyword evidence="7" id="KW-0067">ATP-binding</keyword>
<proteinExistence type="inferred from homology"/>
<feature type="compositionally biased region" description="Basic and acidic residues" evidence="8">
    <location>
        <begin position="71"/>
        <end position="83"/>
    </location>
</feature>
<evidence type="ECO:0000256" key="1">
    <source>
        <dbReference type="ARBA" id="ARBA00004370"/>
    </source>
</evidence>
<dbReference type="AlphaFoldDB" id="A0A6S6VNP7"/>
<dbReference type="NCBIfam" id="TIGR01511">
    <property type="entry name" value="ATPase-IB1_Cu"/>
    <property type="match status" value="1"/>
</dbReference>
<organism evidence="10 11">
    <name type="scientific">Pyrenophora teres f. teres</name>
    <dbReference type="NCBI Taxonomy" id="97479"/>
    <lineage>
        <taxon>Eukaryota</taxon>
        <taxon>Fungi</taxon>
        <taxon>Dikarya</taxon>
        <taxon>Ascomycota</taxon>
        <taxon>Pezizomycotina</taxon>
        <taxon>Dothideomycetes</taxon>
        <taxon>Pleosporomycetidae</taxon>
        <taxon>Pleosporales</taxon>
        <taxon>Pleosporineae</taxon>
        <taxon>Pleosporaceae</taxon>
        <taxon>Pyrenophora</taxon>
    </lineage>
</organism>
<keyword evidence="6 7" id="KW-0472">Membrane</keyword>
<dbReference type="SUPFAM" id="SSF56784">
    <property type="entry name" value="HAD-like"/>
    <property type="match status" value="1"/>
</dbReference>
<feature type="domain" description="P-type ATPase A" evidence="9">
    <location>
        <begin position="635"/>
        <end position="725"/>
    </location>
</feature>
<gene>
    <name evidence="10" type="ORF">PTTW11_00202</name>
</gene>
<accession>A0A6S6VNP7</accession>
<feature type="compositionally biased region" description="Polar residues" evidence="8">
    <location>
        <begin position="40"/>
        <end position="63"/>
    </location>
</feature>
<dbReference type="InterPro" id="IPR001757">
    <property type="entry name" value="P_typ_ATPase"/>
</dbReference>
<comment type="subcellular location">
    <subcellularLocation>
        <location evidence="1 7">Membrane</location>
    </subcellularLocation>
</comment>
<feature type="transmembrane region" description="Helical" evidence="7">
    <location>
        <begin position="783"/>
        <end position="811"/>
    </location>
</feature>
<dbReference type="InterPro" id="IPR008250">
    <property type="entry name" value="ATPase_P-typ_transduc_dom_A_sf"/>
</dbReference>
<dbReference type="PRINTS" id="PR00120">
    <property type="entry name" value="HATPASE"/>
</dbReference>
<dbReference type="Proteomes" id="UP000472372">
    <property type="component" value="Chromosome 1"/>
</dbReference>
<evidence type="ECO:0000256" key="2">
    <source>
        <dbReference type="ARBA" id="ARBA00022692"/>
    </source>
</evidence>
<evidence type="ECO:0000313" key="11">
    <source>
        <dbReference type="Proteomes" id="UP000472372"/>
    </source>
</evidence>
<dbReference type="PROSITE" id="PS00154">
    <property type="entry name" value="ATPASE_E1_E2"/>
    <property type="match status" value="1"/>
</dbReference>
<reference evidence="10" key="1">
    <citation type="submission" date="2021-02" db="EMBL/GenBank/DDBJ databases">
        <authorList>
            <person name="Syme A R."/>
            <person name="Syme A R."/>
            <person name="Moolhuijzen P."/>
        </authorList>
    </citation>
    <scope>NUCLEOTIDE SEQUENCE</scope>
    <source>
        <strain evidence="10">W1-1</strain>
    </source>
</reference>
<dbReference type="SUPFAM" id="SSF55008">
    <property type="entry name" value="HMA, heavy metal-associated domain"/>
    <property type="match status" value="1"/>
</dbReference>
<dbReference type="NCBIfam" id="TIGR01525">
    <property type="entry name" value="ATPase-IB_hvy"/>
    <property type="match status" value="1"/>
</dbReference>
<dbReference type="Gene3D" id="3.30.70.100">
    <property type="match status" value="1"/>
</dbReference>